<dbReference type="EMBL" id="AY060691">
    <property type="protein sequence ID" value="AAL28239.1"/>
    <property type="molecule type" value="mRNA"/>
</dbReference>
<name>Q7K2S6_DROME</name>
<dbReference type="IntAct" id="Q7K2S6">
    <property type="interactions" value="4"/>
</dbReference>
<evidence type="ECO:0000256" key="1">
    <source>
        <dbReference type="SAM" id="MobiDB-lite"/>
    </source>
</evidence>
<dbReference type="HOGENOM" id="CLU_2087292_0_0_1"/>
<proteinExistence type="evidence at transcript level"/>
<gene>
    <name evidence="4" type="primary">br</name>
    <name evidence="2" type="synonym">CG11509</name>
    <name evidence="4" type="ORF">CG11491</name>
</gene>
<evidence type="ECO:0000313" key="2">
    <source>
        <dbReference type="EMBL" id="AAL28239.1"/>
    </source>
</evidence>
<sequence>MDVDSGVPRCSIRLLSTLRIKDKPNQLNILSSWKHSLVHKRLHTYSCRNITHTNISNYTHTHNHSHSHTDRRSSQNSKGKTNSSSMNTKSNRQKFPLATISNCFSHKLELELELKLQ</sequence>
<dbReference type="AGR" id="FB:FBgn0283451"/>
<protein>
    <submittedName>
        <fullName evidence="3">GEO04174p1</fullName>
    </submittedName>
    <submittedName>
        <fullName evidence="2">GH13132p</fullName>
    </submittedName>
</protein>
<feature type="region of interest" description="Disordered" evidence="1">
    <location>
        <begin position="56"/>
        <end position="93"/>
    </location>
</feature>
<dbReference type="AlphaFoldDB" id="Q7K2S6"/>
<accession>Q7K2S6</accession>
<dbReference type="OrthoDB" id="10261408at2759"/>
<evidence type="ECO:0000313" key="4">
    <source>
        <dbReference type="FlyBase" id="FBgn0283451"/>
    </source>
</evidence>
<feature type="compositionally biased region" description="Low complexity" evidence="1">
    <location>
        <begin position="76"/>
        <end position="90"/>
    </location>
</feature>
<organism evidence="2">
    <name type="scientific">Drosophila melanogaster</name>
    <name type="common">Fruit fly</name>
    <dbReference type="NCBI Taxonomy" id="7227"/>
    <lineage>
        <taxon>Eukaryota</taxon>
        <taxon>Metazoa</taxon>
        <taxon>Ecdysozoa</taxon>
        <taxon>Arthropoda</taxon>
        <taxon>Hexapoda</taxon>
        <taxon>Insecta</taxon>
        <taxon>Pterygota</taxon>
        <taxon>Neoptera</taxon>
        <taxon>Endopterygota</taxon>
        <taxon>Diptera</taxon>
        <taxon>Brachycera</taxon>
        <taxon>Muscomorpha</taxon>
        <taxon>Ephydroidea</taxon>
        <taxon>Drosophilidae</taxon>
        <taxon>Drosophila</taxon>
        <taxon>Sophophora</taxon>
    </lineage>
</organism>
<dbReference type="FlyBase" id="FBgn0283451">
    <property type="gene designation" value="br"/>
</dbReference>
<dbReference type="EMBL" id="KX531709">
    <property type="protein sequence ID" value="ANY27519.1"/>
    <property type="molecule type" value="mRNA"/>
</dbReference>
<reference evidence="3" key="2">
    <citation type="submission" date="2016-07" db="EMBL/GenBank/DDBJ databases">
        <authorList>
            <person name="Wan K."/>
            <person name="Booth B."/>
            <person name="Spirohn K."/>
            <person name="Hao T."/>
            <person name="Hu Y."/>
            <person name="Calderwood M."/>
            <person name="Hill D."/>
            <person name="Mohr S."/>
            <person name="Vidal M."/>
            <person name="Celniker S."/>
            <person name="Perrimon N."/>
        </authorList>
    </citation>
    <scope>NUCLEOTIDE SEQUENCE</scope>
</reference>
<reference evidence="2" key="1">
    <citation type="submission" date="2001-10" db="EMBL/GenBank/DDBJ databases">
        <authorList>
            <person name="Stapleton M."/>
            <person name="Brokstein P."/>
            <person name="Hong L."/>
            <person name="Agbayani A."/>
            <person name="Carlson J."/>
            <person name="Champe M."/>
            <person name="Chavez C."/>
            <person name="Dorsett V."/>
            <person name="Farfan D."/>
            <person name="Frise E."/>
            <person name="George R."/>
            <person name="Gonzalez M."/>
            <person name="Guarin H."/>
            <person name="Li P."/>
            <person name="Liao G."/>
            <person name="Miranda A."/>
            <person name="Mungall C.J."/>
            <person name="Nunoo J."/>
            <person name="Pacleb J."/>
            <person name="Paragas V."/>
            <person name="Park S."/>
            <person name="Phouanenavong S."/>
            <person name="Wan K."/>
            <person name="Yu C."/>
            <person name="Lewis S.E."/>
            <person name="Rubin G.M."/>
            <person name="Celniker S."/>
        </authorList>
    </citation>
    <scope>NUCLEOTIDE SEQUENCE</scope>
    <source>
        <strain evidence="2">Berkeley</strain>
    </source>
</reference>
<evidence type="ECO:0000313" key="3">
    <source>
        <dbReference type="EMBL" id="ANY27519.1"/>
    </source>
</evidence>